<dbReference type="EMBL" id="JARK01001366">
    <property type="protein sequence ID" value="EYC17628.1"/>
    <property type="molecule type" value="Genomic_DNA"/>
</dbReference>
<protein>
    <submittedName>
        <fullName evidence="1">Uncharacterized protein</fullName>
    </submittedName>
</protein>
<proteinExistence type="predicted"/>
<comment type="caution">
    <text evidence="1">The sequence shown here is derived from an EMBL/GenBank/DDBJ whole genome shotgun (WGS) entry which is preliminary data.</text>
</comment>
<name>A0A016UT19_9BILA</name>
<dbReference type="AlphaFoldDB" id="A0A016UT19"/>
<dbReference type="Proteomes" id="UP000024635">
    <property type="component" value="Unassembled WGS sequence"/>
</dbReference>
<gene>
    <name evidence="1" type="primary">Acey_s0030.g2181</name>
    <name evidence="1" type="ORF">Y032_0030g2181</name>
</gene>
<evidence type="ECO:0000313" key="1">
    <source>
        <dbReference type="EMBL" id="EYC17628.1"/>
    </source>
</evidence>
<reference evidence="2" key="1">
    <citation type="journal article" date="2015" name="Nat. Genet.">
        <title>The genome and transcriptome of the zoonotic hookworm Ancylostoma ceylanicum identify infection-specific gene families.</title>
        <authorList>
            <person name="Schwarz E.M."/>
            <person name="Hu Y."/>
            <person name="Antoshechkin I."/>
            <person name="Miller M.M."/>
            <person name="Sternberg P.W."/>
            <person name="Aroian R.V."/>
        </authorList>
    </citation>
    <scope>NUCLEOTIDE SEQUENCE</scope>
    <source>
        <strain evidence="2">HY135</strain>
    </source>
</reference>
<organism evidence="1 2">
    <name type="scientific">Ancylostoma ceylanicum</name>
    <dbReference type="NCBI Taxonomy" id="53326"/>
    <lineage>
        <taxon>Eukaryota</taxon>
        <taxon>Metazoa</taxon>
        <taxon>Ecdysozoa</taxon>
        <taxon>Nematoda</taxon>
        <taxon>Chromadorea</taxon>
        <taxon>Rhabditida</taxon>
        <taxon>Rhabditina</taxon>
        <taxon>Rhabditomorpha</taxon>
        <taxon>Strongyloidea</taxon>
        <taxon>Ancylostomatidae</taxon>
        <taxon>Ancylostomatinae</taxon>
        <taxon>Ancylostoma</taxon>
    </lineage>
</organism>
<sequence>MGSSIFSYFQDLFETAMSCTTGGKASVPKADAVHLPTAVIKTQAYVSNHCQLQGQLQTHQRVEALKEAVIILVQNHAVESPA</sequence>
<accession>A0A016UT19</accession>
<evidence type="ECO:0000313" key="2">
    <source>
        <dbReference type="Proteomes" id="UP000024635"/>
    </source>
</evidence>
<keyword evidence="2" id="KW-1185">Reference proteome</keyword>